<evidence type="ECO:0000256" key="1">
    <source>
        <dbReference type="SAM" id="MobiDB-lite"/>
    </source>
</evidence>
<feature type="region of interest" description="Disordered" evidence="1">
    <location>
        <begin position="27"/>
        <end position="51"/>
    </location>
</feature>
<proteinExistence type="predicted"/>
<keyword evidence="2" id="KW-1185">Reference proteome</keyword>
<dbReference type="Pfam" id="PF15667">
    <property type="entry name" value="CMIP6"/>
    <property type="match status" value="1"/>
</dbReference>
<dbReference type="AlphaFoldDB" id="A0A8B8DTK0"/>
<dbReference type="PANTHER" id="PTHR35087">
    <property type="entry name" value="SIMILAR TO HYPOTHETICAL PROTEIN FLJ40298"/>
    <property type="match status" value="1"/>
</dbReference>
<dbReference type="Proteomes" id="UP000694844">
    <property type="component" value="Chromosome 4"/>
</dbReference>
<dbReference type="RefSeq" id="XP_022331562.1">
    <property type="nucleotide sequence ID" value="XM_022475854.1"/>
</dbReference>
<dbReference type="KEGG" id="cvn:111129465"/>
<feature type="compositionally biased region" description="Basic and acidic residues" evidence="1">
    <location>
        <begin position="27"/>
        <end position="37"/>
    </location>
</feature>
<dbReference type="PANTHER" id="PTHR35087:SF1">
    <property type="entry name" value="RIKEN CDNA 4930505A04 GENE"/>
    <property type="match status" value="1"/>
</dbReference>
<accession>A0A8B8DTK0</accession>
<name>A0A8B8DTK0_CRAVI</name>
<evidence type="ECO:0000313" key="2">
    <source>
        <dbReference type="Proteomes" id="UP000694844"/>
    </source>
</evidence>
<gene>
    <name evidence="3" type="primary">LOC111129465</name>
</gene>
<feature type="region of interest" description="Disordered" evidence="1">
    <location>
        <begin position="251"/>
        <end position="303"/>
    </location>
</feature>
<sequence length="303" mass="35205">MTLYMPPLQRKKRVPNRYNPDSFRVISDEAEKTRERFSGNPNYRPPSPERYQKGISLPDIYNRNTQVLPKAVPDFRANNPHPRSCGFLRHDVRLLNEPICSVYTSHTHNEQNQWWPSRTSDEPLQVPDKTKDTVYRSDYMKDHNEPLHRTTRHESNTNRESALGPDILKRLASYEVQEVPVNFLTKRDGSQRIFQEKKSFEHDYNSRKDPNYPIRGKRLGNFVWDEMNPDLAQRFVDQHTNLLEAKEKFEACQSKTDSSPVGSQGSPRQHAPANNSQSNAENPSIVKTVTFQEPPTCNSTQQN</sequence>
<feature type="region of interest" description="Disordered" evidence="1">
    <location>
        <begin position="1"/>
        <end position="20"/>
    </location>
</feature>
<dbReference type="OrthoDB" id="9971371at2759"/>
<dbReference type="GeneID" id="111129465"/>
<protein>
    <submittedName>
        <fullName evidence="3">Uncharacterized protein C2orf73 homolog isoform X1</fullName>
    </submittedName>
</protein>
<feature type="compositionally biased region" description="Polar residues" evidence="1">
    <location>
        <begin position="253"/>
        <end position="303"/>
    </location>
</feature>
<evidence type="ECO:0000313" key="3">
    <source>
        <dbReference type="RefSeq" id="XP_022331562.1"/>
    </source>
</evidence>
<reference evidence="3" key="1">
    <citation type="submission" date="2025-08" db="UniProtKB">
        <authorList>
            <consortium name="RefSeq"/>
        </authorList>
    </citation>
    <scope>IDENTIFICATION</scope>
    <source>
        <tissue evidence="3">Whole sample</tissue>
    </source>
</reference>
<dbReference type="InterPro" id="IPR031365">
    <property type="entry name" value="CMIP6"/>
</dbReference>
<organism evidence="2 3">
    <name type="scientific">Crassostrea virginica</name>
    <name type="common">Eastern oyster</name>
    <dbReference type="NCBI Taxonomy" id="6565"/>
    <lineage>
        <taxon>Eukaryota</taxon>
        <taxon>Metazoa</taxon>
        <taxon>Spiralia</taxon>
        <taxon>Lophotrochozoa</taxon>
        <taxon>Mollusca</taxon>
        <taxon>Bivalvia</taxon>
        <taxon>Autobranchia</taxon>
        <taxon>Pteriomorphia</taxon>
        <taxon>Ostreida</taxon>
        <taxon>Ostreoidea</taxon>
        <taxon>Ostreidae</taxon>
        <taxon>Crassostrea</taxon>
    </lineage>
</organism>